<accession>A0A0B7AL23</accession>
<reference evidence="1" key="1">
    <citation type="submission" date="2014-12" db="EMBL/GenBank/DDBJ databases">
        <title>Insight into the proteome of Arion vulgaris.</title>
        <authorList>
            <person name="Aradska J."/>
            <person name="Bulat T."/>
            <person name="Smidak R."/>
            <person name="Sarate P."/>
            <person name="Gangsoo J."/>
            <person name="Sialana F."/>
            <person name="Bilban M."/>
            <person name="Lubec G."/>
        </authorList>
    </citation>
    <scope>NUCLEOTIDE SEQUENCE</scope>
    <source>
        <tissue evidence="1">Skin</tissue>
    </source>
</reference>
<dbReference type="EMBL" id="HACG01034668">
    <property type="protein sequence ID" value="CEK81533.1"/>
    <property type="molecule type" value="Transcribed_RNA"/>
</dbReference>
<organism evidence="1">
    <name type="scientific">Arion vulgaris</name>
    <dbReference type="NCBI Taxonomy" id="1028688"/>
    <lineage>
        <taxon>Eukaryota</taxon>
        <taxon>Metazoa</taxon>
        <taxon>Spiralia</taxon>
        <taxon>Lophotrochozoa</taxon>
        <taxon>Mollusca</taxon>
        <taxon>Gastropoda</taxon>
        <taxon>Heterobranchia</taxon>
        <taxon>Euthyneura</taxon>
        <taxon>Panpulmonata</taxon>
        <taxon>Eupulmonata</taxon>
        <taxon>Stylommatophora</taxon>
        <taxon>Helicina</taxon>
        <taxon>Arionoidea</taxon>
        <taxon>Arionidae</taxon>
        <taxon>Arion</taxon>
    </lineage>
</organism>
<proteinExistence type="predicted"/>
<sequence>MLTLKQIIMLGDQHHETLGILKCVPSSAATAIPKFNCPNVKLVIISLPQR</sequence>
<name>A0A0B7AL23_9EUPU</name>
<evidence type="ECO:0000313" key="1">
    <source>
        <dbReference type="EMBL" id="CEK81533.1"/>
    </source>
</evidence>
<gene>
    <name evidence="1" type="primary">ORF126545</name>
</gene>
<protein>
    <submittedName>
        <fullName evidence="1">Uncharacterized protein</fullName>
    </submittedName>
</protein>
<dbReference type="AlphaFoldDB" id="A0A0B7AL23"/>